<protein>
    <submittedName>
        <fullName evidence="1">5959_t:CDS:1</fullName>
    </submittedName>
</protein>
<proteinExistence type="predicted"/>
<evidence type="ECO:0000313" key="2">
    <source>
        <dbReference type="Proteomes" id="UP000789525"/>
    </source>
</evidence>
<reference evidence="1" key="1">
    <citation type="submission" date="2021-06" db="EMBL/GenBank/DDBJ databases">
        <authorList>
            <person name="Kallberg Y."/>
            <person name="Tangrot J."/>
            <person name="Rosling A."/>
        </authorList>
    </citation>
    <scope>NUCLEOTIDE SEQUENCE</scope>
    <source>
        <strain evidence="1">CL356</strain>
    </source>
</reference>
<evidence type="ECO:0000313" key="1">
    <source>
        <dbReference type="EMBL" id="CAG8762360.1"/>
    </source>
</evidence>
<sequence>MSSPVPPHLRDYQRYSEDIPSSGNRPNSREDIDNYFDHNPPAPHRLSGSYLSPSGSPRQSSDYLPGSYSQSRLSPQPPAFGGNGPRYLSPLAAADATETAGAGMRHSNYSEMSMIGNTAGSNLNRKSTWLKKEQRHKQKNHRL</sequence>
<dbReference type="EMBL" id="CAJVPT010059666">
    <property type="protein sequence ID" value="CAG8762360.1"/>
    <property type="molecule type" value="Genomic_DNA"/>
</dbReference>
<keyword evidence="2" id="KW-1185">Reference proteome</keyword>
<name>A0ACA9QTF1_9GLOM</name>
<comment type="caution">
    <text evidence="1">The sequence shown here is derived from an EMBL/GenBank/DDBJ whole genome shotgun (WGS) entry which is preliminary data.</text>
</comment>
<dbReference type="Proteomes" id="UP000789525">
    <property type="component" value="Unassembled WGS sequence"/>
</dbReference>
<gene>
    <name evidence="1" type="ORF">ACOLOM_LOCUS13263</name>
</gene>
<organism evidence="1 2">
    <name type="scientific">Acaulospora colombiana</name>
    <dbReference type="NCBI Taxonomy" id="27376"/>
    <lineage>
        <taxon>Eukaryota</taxon>
        <taxon>Fungi</taxon>
        <taxon>Fungi incertae sedis</taxon>
        <taxon>Mucoromycota</taxon>
        <taxon>Glomeromycotina</taxon>
        <taxon>Glomeromycetes</taxon>
        <taxon>Diversisporales</taxon>
        <taxon>Acaulosporaceae</taxon>
        <taxon>Acaulospora</taxon>
    </lineage>
</organism>
<accession>A0ACA9QTF1</accession>
<feature type="non-terminal residue" evidence="1">
    <location>
        <position position="143"/>
    </location>
</feature>